<protein>
    <submittedName>
        <fullName evidence="1">Uncharacterized protein</fullName>
    </submittedName>
</protein>
<evidence type="ECO:0000313" key="1">
    <source>
        <dbReference type="EMBL" id="KAI2386161.1"/>
    </source>
</evidence>
<proteinExistence type="predicted"/>
<dbReference type="EMBL" id="JALBCA010000051">
    <property type="protein sequence ID" value="KAI2386161.1"/>
    <property type="molecule type" value="Genomic_DNA"/>
</dbReference>
<organism evidence="1">
    <name type="scientific">Ophidiomyces ophidiicola</name>
    <dbReference type="NCBI Taxonomy" id="1387563"/>
    <lineage>
        <taxon>Eukaryota</taxon>
        <taxon>Fungi</taxon>
        <taxon>Dikarya</taxon>
        <taxon>Ascomycota</taxon>
        <taxon>Pezizomycotina</taxon>
        <taxon>Eurotiomycetes</taxon>
        <taxon>Eurotiomycetidae</taxon>
        <taxon>Onygenales</taxon>
        <taxon>Onygenaceae</taxon>
        <taxon>Ophidiomyces</taxon>
    </lineage>
</organism>
<sequence>MPYFPWIISAVVLILENNSGAKALKRTVGPVSDLTFANLSRECNGSDPELFKWGKCPGLINCVYSKMEPNYSLGTNIGSNIAGLLPTILVLIGAPPLELLQTAILSPHRALATCCFTIGLPVTLFRQLRPLDQQLAQLNPLDPRVRKWKFSLSSLSKGPTKASKKHVLFKIVADMVILILTGIMVWKNISLNSYVMVSWRCEYSFLVIAWPAACVAWLLFAVSLLFIMKEEIVIHNTENPHIRYSIWKLMTLPYTLNMKPTSNTDSPQTQSLKSTNILLELREGTGPGAIQATICSVDMIQLEEKNIKSVIPVSRSEKYVSKDHSITVEITMPTDFGLRSWRTLETCIEIVAVGVYLYATFTLMSLTFLSSEKAMVFATQMAICLSLVRIFGLLF</sequence>
<name>A0ACB8UVR4_9EURO</name>
<reference evidence="1" key="1">
    <citation type="journal article" date="2022" name="bioRxiv">
        <title>Population genetic analysis of Ophidiomyces ophidiicola, the causative agent of snake fungal disease, indicates recent introductions to the USA.</title>
        <authorList>
            <person name="Ladner J.T."/>
            <person name="Palmer J.M."/>
            <person name="Ettinger C.L."/>
            <person name="Stajich J.E."/>
            <person name="Farrell T.M."/>
            <person name="Glorioso B.M."/>
            <person name="Lawson B."/>
            <person name="Price S.J."/>
            <person name="Stengle A.G."/>
            <person name="Grear D.A."/>
            <person name="Lorch J.M."/>
        </authorList>
    </citation>
    <scope>NUCLEOTIDE SEQUENCE</scope>
    <source>
        <strain evidence="1">NWHC 24266-5</strain>
    </source>
</reference>
<gene>
    <name evidence="1" type="ORF">LOY88_003763</name>
</gene>
<accession>A0ACB8UVR4</accession>
<comment type="caution">
    <text evidence="1">The sequence shown here is derived from an EMBL/GenBank/DDBJ whole genome shotgun (WGS) entry which is preliminary data.</text>
</comment>